<evidence type="ECO:0000313" key="10">
    <source>
        <dbReference type="Proteomes" id="UP000791080"/>
    </source>
</evidence>
<organism evidence="9 10">
    <name type="scientific">Actinoalloteichus caeruleus DSM 43889</name>
    <dbReference type="NCBI Taxonomy" id="1120930"/>
    <lineage>
        <taxon>Bacteria</taxon>
        <taxon>Bacillati</taxon>
        <taxon>Actinomycetota</taxon>
        <taxon>Actinomycetes</taxon>
        <taxon>Pseudonocardiales</taxon>
        <taxon>Pseudonocardiaceae</taxon>
        <taxon>Actinoalloteichus</taxon>
        <taxon>Actinoalloteichus cyanogriseus</taxon>
    </lineage>
</organism>
<feature type="transmembrane region" description="Helical" evidence="8">
    <location>
        <begin position="188"/>
        <end position="208"/>
    </location>
</feature>
<gene>
    <name evidence="9" type="ORF">G443_000218</name>
</gene>
<evidence type="ECO:0000256" key="2">
    <source>
        <dbReference type="ARBA" id="ARBA00009142"/>
    </source>
</evidence>
<feature type="transmembrane region" description="Helical" evidence="8">
    <location>
        <begin position="123"/>
        <end position="142"/>
    </location>
</feature>
<evidence type="ECO:0000256" key="4">
    <source>
        <dbReference type="ARBA" id="ARBA00022475"/>
    </source>
</evidence>
<dbReference type="PANTHER" id="PTHR30269:SF37">
    <property type="entry name" value="MEMBRANE TRANSPORTER PROTEIN"/>
    <property type="match status" value="1"/>
</dbReference>
<protein>
    <recommendedName>
        <fullName evidence="8">Probable membrane transporter protein</fullName>
    </recommendedName>
</protein>
<keyword evidence="10" id="KW-1185">Reference proteome</keyword>
<reference evidence="9 10" key="1">
    <citation type="submission" date="2013-07" db="EMBL/GenBank/DDBJ databases">
        <authorList>
            <consortium name="DOE Joint Genome Institute"/>
            <person name="Reeve W."/>
            <person name="Huntemann M."/>
            <person name="Han J."/>
            <person name="Chen A."/>
            <person name="Kyrpides N."/>
            <person name="Mavromatis K."/>
            <person name="Markowitz V."/>
            <person name="Palaniappan K."/>
            <person name="Ivanova N."/>
            <person name="Schaumberg A."/>
            <person name="Pati A."/>
            <person name="Liolios K."/>
            <person name="Nordberg H.P."/>
            <person name="Cantor M.N."/>
            <person name="Hua S.X."/>
            <person name="Woyke T."/>
        </authorList>
    </citation>
    <scope>NUCLEOTIDE SEQUENCE [LARGE SCALE GENOMIC DNA]</scope>
    <source>
        <strain evidence="9 10">DSM 43889</strain>
    </source>
</reference>
<evidence type="ECO:0000256" key="3">
    <source>
        <dbReference type="ARBA" id="ARBA00022448"/>
    </source>
</evidence>
<evidence type="ECO:0000256" key="6">
    <source>
        <dbReference type="ARBA" id="ARBA00022989"/>
    </source>
</evidence>
<feature type="transmembrane region" description="Helical" evidence="8">
    <location>
        <begin position="97"/>
        <end position="116"/>
    </location>
</feature>
<comment type="subcellular location">
    <subcellularLocation>
        <location evidence="1 8">Cell membrane</location>
        <topology evidence="1 8">Multi-pass membrane protein</topology>
    </subcellularLocation>
</comment>
<feature type="transmembrane region" description="Helical" evidence="8">
    <location>
        <begin position="31"/>
        <end position="56"/>
    </location>
</feature>
<keyword evidence="7 8" id="KW-0472">Membrane</keyword>
<name>A0ABT1JBS6_ACTCY</name>
<comment type="similarity">
    <text evidence="2 8">Belongs to the 4-toluene sulfonate uptake permease (TSUP) (TC 2.A.102) family.</text>
</comment>
<dbReference type="InterPro" id="IPR002781">
    <property type="entry name" value="TM_pro_TauE-like"/>
</dbReference>
<keyword evidence="6 8" id="KW-1133">Transmembrane helix</keyword>
<dbReference type="InterPro" id="IPR052017">
    <property type="entry name" value="TSUP"/>
</dbReference>
<keyword evidence="5 8" id="KW-0812">Transmembrane</keyword>
<comment type="caution">
    <text evidence="9">The sequence shown here is derived from an EMBL/GenBank/DDBJ whole genome shotgun (WGS) entry which is preliminary data.</text>
</comment>
<dbReference type="Proteomes" id="UP000791080">
    <property type="component" value="Unassembled WGS sequence"/>
</dbReference>
<keyword evidence="4 8" id="KW-1003">Cell membrane</keyword>
<sequence length="239" mass="24420">MSLAALFVAGVIVMVGATIQGAVGLGMNLLAAPFLIMIAPELVPVPLLVVGTLHAAMTLVREHRSTDWGGVGWAMIGRAAGTAVGVWAVVWLPQREFSVVVGVSVLVCVVLSVLSWRPSPTRGALLVAGTAGGVFGTASSIGGPPVALLYQREKGPKVRATMGAYFCLGSTLSVLALAVGGQVGTTELVAAAALLPFLLAGFALSGPLRRVVDAGLLRRALLGVTAFSAVLLIARSLFW</sequence>
<proteinExistence type="inferred from homology"/>
<keyword evidence="3" id="KW-0813">Transport</keyword>
<dbReference type="Pfam" id="PF01925">
    <property type="entry name" value="TauE"/>
    <property type="match status" value="1"/>
</dbReference>
<evidence type="ECO:0000256" key="8">
    <source>
        <dbReference type="RuleBase" id="RU363041"/>
    </source>
</evidence>
<evidence type="ECO:0000256" key="1">
    <source>
        <dbReference type="ARBA" id="ARBA00004651"/>
    </source>
</evidence>
<evidence type="ECO:0000256" key="7">
    <source>
        <dbReference type="ARBA" id="ARBA00023136"/>
    </source>
</evidence>
<feature type="transmembrane region" description="Helical" evidence="8">
    <location>
        <begin position="68"/>
        <end position="91"/>
    </location>
</feature>
<dbReference type="EMBL" id="AUBJ02000001">
    <property type="protein sequence ID" value="MCP2329948.1"/>
    <property type="molecule type" value="Genomic_DNA"/>
</dbReference>
<dbReference type="PANTHER" id="PTHR30269">
    <property type="entry name" value="TRANSMEMBRANE PROTEIN YFCA"/>
    <property type="match status" value="1"/>
</dbReference>
<feature type="transmembrane region" description="Helical" evidence="8">
    <location>
        <begin position="220"/>
        <end position="238"/>
    </location>
</feature>
<evidence type="ECO:0000256" key="5">
    <source>
        <dbReference type="ARBA" id="ARBA00022692"/>
    </source>
</evidence>
<reference evidence="9 10" key="2">
    <citation type="submission" date="2022-06" db="EMBL/GenBank/DDBJ databases">
        <title>Genomic Encyclopedia of Type Strains, Phase I: the one thousand microbial genomes (KMG-I) project.</title>
        <authorList>
            <person name="Kyrpides N."/>
        </authorList>
    </citation>
    <scope>NUCLEOTIDE SEQUENCE [LARGE SCALE GENOMIC DNA]</scope>
    <source>
        <strain evidence="9 10">DSM 43889</strain>
    </source>
</reference>
<accession>A0ABT1JBS6</accession>
<evidence type="ECO:0000313" key="9">
    <source>
        <dbReference type="EMBL" id="MCP2329948.1"/>
    </source>
</evidence>
<dbReference type="RefSeq" id="WP_026418766.1">
    <property type="nucleotide sequence ID" value="NZ_AUBJ02000001.1"/>
</dbReference>
<feature type="transmembrane region" description="Helical" evidence="8">
    <location>
        <begin position="162"/>
        <end position="181"/>
    </location>
</feature>